<dbReference type="eggNOG" id="KOG1724">
    <property type="taxonomic scope" value="Eukaryota"/>
</dbReference>
<dbReference type="STRING" id="81985.R0HNV3"/>
<comment type="similarity">
    <text evidence="2">Belongs to the SKP1 family.</text>
</comment>
<evidence type="ECO:0000313" key="7">
    <source>
        <dbReference type="Proteomes" id="UP000029121"/>
    </source>
</evidence>
<keyword evidence="7" id="KW-1185">Reference proteome</keyword>
<protein>
    <recommendedName>
        <fullName evidence="5">SKP1 component POZ domain-containing protein</fullName>
    </recommendedName>
</protein>
<dbReference type="SMART" id="SM00512">
    <property type="entry name" value="Skp1"/>
    <property type="match status" value="1"/>
</dbReference>
<dbReference type="InterPro" id="IPR011333">
    <property type="entry name" value="SKP1/BTB/POZ_sf"/>
</dbReference>
<dbReference type="InterPro" id="IPR001232">
    <property type="entry name" value="SKP1-like"/>
</dbReference>
<feature type="domain" description="SKP1 component POZ" evidence="5">
    <location>
        <begin position="4"/>
        <end position="63"/>
    </location>
</feature>
<evidence type="ECO:0000256" key="1">
    <source>
        <dbReference type="ARBA" id="ARBA00004906"/>
    </source>
</evidence>
<dbReference type="InterPro" id="IPR016897">
    <property type="entry name" value="SKP1"/>
</dbReference>
<keyword evidence="4" id="KW-0812">Transmembrane</keyword>
<evidence type="ECO:0000259" key="5">
    <source>
        <dbReference type="Pfam" id="PF03931"/>
    </source>
</evidence>
<keyword evidence="4" id="KW-0472">Membrane</keyword>
<organism evidence="6 7">
    <name type="scientific">Capsella rubella</name>
    <dbReference type="NCBI Taxonomy" id="81985"/>
    <lineage>
        <taxon>Eukaryota</taxon>
        <taxon>Viridiplantae</taxon>
        <taxon>Streptophyta</taxon>
        <taxon>Embryophyta</taxon>
        <taxon>Tracheophyta</taxon>
        <taxon>Spermatophyta</taxon>
        <taxon>Magnoliopsida</taxon>
        <taxon>eudicotyledons</taxon>
        <taxon>Gunneridae</taxon>
        <taxon>Pentapetalae</taxon>
        <taxon>rosids</taxon>
        <taxon>malvids</taxon>
        <taxon>Brassicales</taxon>
        <taxon>Brassicaceae</taxon>
        <taxon>Camelineae</taxon>
        <taxon>Capsella</taxon>
    </lineage>
</organism>
<keyword evidence="3" id="KW-0833">Ubl conjugation pathway</keyword>
<dbReference type="GO" id="GO:0009867">
    <property type="term" value="P:jasmonic acid mediated signaling pathway"/>
    <property type="evidence" value="ECO:0007669"/>
    <property type="project" value="UniProtKB-ARBA"/>
</dbReference>
<gene>
    <name evidence="6" type="ORF">CARUB_v10018961mg</name>
</gene>
<name>R0HNV3_9BRAS</name>
<evidence type="ECO:0000256" key="4">
    <source>
        <dbReference type="SAM" id="Phobius"/>
    </source>
</evidence>
<reference evidence="7" key="1">
    <citation type="journal article" date="2013" name="Nat. Genet.">
        <title>The Capsella rubella genome and the genomic consequences of rapid mating system evolution.</title>
        <authorList>
            <person name="Slotte T."/>
            <person name="Hazzouri K.M."/>
            <person name="Agren J.A."/>
            <person name="Koenig D."/>
            <person name="Maumus F."/>
            <person name="Guo Y.L."/>
            <person name="Steige K."/>
            <person name="Platts A.E."/>
            <person name="Escobar J.S."/>
            <person name="Newman L.K."/>
            <person name="Wang W."/>
            <person name="Mandakova T."/>
            <person name="Vello E."/>
            <person name="Smith L.M."/>
            <person name="Henz S.R."/>
            <person name="Steffen J."/>
            <person name="Takuno S."/>
            <person name="Brandvain Y."/>
            <person name="Coop G."/>
            <person name="Andolfatto P."/>
            <person name="Hu T.T."/>
            <person name="Blanchette M."/>
            <person name="Clark R.M."/>
            <person name="Quesneville H."/>
            <person name="Nordborg M."/>
            <person name="Gaut B.S."/>
            <person name="Lysak M.A."/>
            <person name="Jenkins J."/>
            <person name="Grimwood J."/>
            <person name="Chapman J."/>
            <person name="Prochnik S."/>
            <person name="Shu S."/>
            <person name="Rokhsar D."/>
            <person name="Schmutz J."/>
            <person name="Weigel D."/>
            <person name="Wright S.I."/>
        </authorList>
    </citation>
    <scope>NUCLEOTIDE SEQUENCE [LARGE SCALE GENOMIC DNA]</scope>
    <source>
        <strain evidence="7">cv. Monte Gargano</strain>
    </source>
</reference>
<dbReference type="GO" id="GO:0016567">
    <property type="term" value="P:protein ubiquitination"/>
    <property type="evidence" value="ECO:0007669"/>
    <property type="project" value="UniProtKB-UniPathway"/>
</dbReference>
<dbReference type="Proteomes" id="UP000029121">
    <property type="component" value="Unassembled WGS sequence"/>
</dbReference>
<accession>R0HNV3</accession>
<dbReference type="SUPFAM" id="SSF54695">
    <property type="entry name" value="POZ domain"/>
    <property type="match status" value="1"/>
</dbReference>
<evidence type="ECO:0000256" key="3">
    <source>
        <dbReference type="ARBA" id="ARBA00022786"/>
    </source>
</evidence>
<dbReference type="AlphaFoldDB" id="R0HNV3"/>
<dbReference type="InterPro" id="IPR016073">
    <property type="entry name" value="Skp1_comp_POZ"/>
</dbReference>
<dbReference type="EMBL" id="KB870809">
    <property type="protein sequence ID" value="EOA25613.1"/>
    <property type="molecule type" value="Genomic_DNA"/>
</dbReference>
<dbReference type="UniPathway" id="UPA00143"/>
<dbReference type="Gene3D" id="3.30.710.10">
    <property type="entry name" value="Potassium Channel Kv1.1, Chain A"/>
    <property type="match status" value="1"/>
</dbReference>
<evidence type="ECO:0000256" key="2">
    <source>
        <dbReference type="ARBA" id="ARBA00009993"/>
    </source>
</evidence>
<proteinExistence type="inferred from homology"/>
<evidence type="ECO:0000313" key="6">
    <source>
        <dbReference type="EMBL" id="EOA25613.1"/>
    </source>
</evidence>
<dbReference type="PANTHER" id="PTHR11165">
    <property type="entry name" value="SKP1"/>
    <property type="match status" value="1"/>
</dbReference>
<keyword evidence="4" id="KW-1133">Transmembrane helix</keyword>
<dbReference type="GO" id="GO:0006511">
    <property type="term" value="P:ubiquitin-dependent protein catabolic process"/>
    <property type="evidence" value="ECO:0007669"/>
    <property type="project" value="InterPro"/>
</dbReference>
<sequence>MSSNKIVLTCSDGESFEVEEVLARKLQIVEKMIEKDCPNKAITLQNVTVKILALVIVYCKIHADDDHVDASEEVKKKLKDWDEEFILILQRSSNFLKLLAISMSTVVVFLISLANSLQIPFKTRM</sequence>
<feature type="transmembrane region" description="Helical" evidence="4">
    <location>
        <begin position="95"/>
        <end position="117"/>
    </location>
</feature>
<dbReference type="Pfam" id="PF03931">
    <property type="entry name" value="Skp1_POZ"/>
    <property type="match status" value="1"/>
</dbReference>
<comment type="pathway">
    <text evidence="1">Protein modification; protein ubiquitination.</text>
</comment>